<dbReference type="RefSeq" id="YP_009163900.1">
    <property type="nucleotide sequence ID" value="NC_027781.1"/>
</dbReference>
<sequence>MPYGPIVAYGAKRALIGAAMSTRAYKRARTAYRVGSYARAYGPTAIRAGRRIWKAYRRYRGKNREQFSRTNIGERVGSSSTKKRYAFTILNATQGDTRTLTTHLINNIPEKSALNQNNNRRRQIVNLRGVKLCLEFRNQLARPLYLNVAVLGQKTQNQDLPPSVLGFFRGFDQNSRSEDFTTARSANELHCLPINPDKFTVLRHKRYRLIPNSDAGTVYNDHSGHSYMNMDWWLKVKRQIRYTDGGDIDSGSLWLCHWCDEIFAGTFAPVQPDAYAYTIRSICYFKEPKT</sequence>
<dbReference type="Gene3D" id="2.60.120.20">
    <property type="match status" value="1"/>
</dbReference>
<dbReference type="OrthoDB" id="23973at10239"/>
<organism evidence="1 2">
    <name type="scientific">Aiptasia sp. sea anemone associated circular virus</name>
    <dbReference type="NCBI Taxonomy" id="1692242"/>
    <lineage>
        <taxon>Viruses</taxon>
        <taxon>Monodnaviria</taxon>
        <taxon>Shotokuvirae</taxon>
        <taxon>Cressdnaviricota</taxon>
        <taxon>Arfiviricetes</taxon>
        <taxon>Gredzevirales</taxon>
        <taxon>Ouroboviridae</taxon>
        <taxon>Dorisivirus</taxon>
        <taxon>Dorisivirus aiptaes</taxon>
    </lineage>
</organism>
<dbReference type="InterPro" id="IPR029053">
    <property type="entry name" value="Viral_coat"/>
</dbReference>
<protein>
    <submittedName>
        <fullName evidence="1">Putative capsid protein</fullName>
    </submittedName>
</protein>
<keyword evidence="2" id="KW-1185">Reference proteome</keyword>
<dbReference type="Proteomes" id="UP000161673">
    <property type="component" value="Genome"/>
</dbReference>
<evidence type="ECO:0000313" key="1">
    <source>
        <dbReference type="EMBL" id="AKV62257.1"/>
    </source>
</evidence>
<dbReference type="GeneID" id="25479191"/>
<dbReference type="KEGG" id="vg:25479191"/>
<name>A0A0K1RKZ2_9VIRU</name>
<accession>A0A0K1RKZ2</accession>
<reference evidence="1 2" key="1">
    <citation type="journal article" date="2015" name="Front. Microbiol.">
        <title>Novel circular single-stranded DNA viruses identified in marine invertebrates reveal high sequence diversity and consistent predicted intrinsic disorder patterns within putative structural proteins.</title>
        <authorList>
            <person name="Rosario K."/>
            <person name="Schenck R.O."/>
            <person name="Harbeitner R.C."/>
            <person name="Lawler S.N."/>
            <person name="Breitbart M."/>
        </authorList>
    </citation>
    <scope>NUCLEOTIDE SEQUENCE [LARGE SCALE GENOMIC DNA]</scope>
    <source>
        <strain evidence="1">I0007C3</strain>
    </source>
</reference>
<dbReference type="EMBL" id="KR528545">
    <property type="protein sequence ID" value="AKV62257.1"/>
    <property type="molecule type" value="Genomic_DNA"/>
</dbReference>
<proteinExistence type="predicted"/>
<evidence type="ECO:0000313" key="2">
    <source>
        <dbReference type="Proteomes" id="UP000161673"/>
    </source>
</evidence>